<evidence type="ECO:0000256" key="9">
    <source>
        <dbReference type="SAM" id="Phobius"/>
    </source>
</evidence>
<dbReference type="GO" id="GO:0005886">
    <property type="term" value="C:plasma membrane"/>
    <property type="evidence" value="ECO:0007669"/>
    <property type="project" value="UniProtKB-SubCell"/>
</dbReference>
<gene>
    <name evidence="12" type="ORF">SAMN02745229_00342</name>
</gene>
<dbReference type="STRING" id="1121131.SAMN02745229_00342"/>
<keyword evidence="8 9" id="KW-0472">Membrane</keyword>
<feature type="domain" description="ABC transmembrane type-1" evidence="11">
    <location>
        <begin position="23"/>
        <end position="298"/>
    </location>
</feature>
<protein>
    <submittedName>
        <fullName evidence="12">ATP-binding cassette, subfamily B</fullName>
    </submittedName>
</protein>
<dbReference type="Pfam" id="PF00005">
    <property type="entry name" value="ABC_tran"/>
    <property type="match status" value="1"/>
</dbReference>
<dbReference type="InterPro" id="IPR003593">
    <property type="entry name" value="AAA+_ATPase"/>
</dbReference>
<reference evidence="13" key="1">
    <citation type="submission" date="2016-11" db="EMBL/GenBank/DDBJ databases">
        <authorList>
            <person name="Varghese N."/>
            <person name="Submissions S."/>
        </authorList>
    </citation>
    <scope>NUCLEOTIDE SEQUENCE [LARGE SCALE GENOMIC DNA]</scope>
    <source>
        <strain evidence="13">DSM 3071</strain>
    </source>
</reference>
<feature type="domain" description="ABC transporter" evidence="10">
    <location>
        <begin position="366"/>
        <end position="601"/>
    </location>
</feature>
<sequence length="605" mass="67570">MKLIWDYMKLYWKRITSNMSIKLIGTMCELSLPYILEHIIDDIVPLGSVKLVVYWGLFMTFMAFVTRFLNVTANRLAVRVAADGIKKLRYDLFTKTSNLSGTRFDSFGLASLTSRMTSDSYNVQNFMARVQTMAVRAPIMLIGGIILTLTMDAQLALVLIIMLPILMGVVLFISNRGIPLFDRVQSRVDDVVRIMRENISGIRVVKALSREDHEMDRYKVTNDALAREDIHANRIMAIPGPFMEICLNVGLSIVVLLGAVRVDNGAIEPGVILAFLTYFNVILQAVMGLNRIFVMISKATASADRIALVLSDAPDQLVLDLARGDVPEDVCIRFDHVSFNYFTPAGSEDESARSAEAKGIRSMDKVSDQPIDRNELEKEEGRILEDISFDIKRGQSLGIIGQTGSGKTTIINLLMRFYDATEGCIYVDGRDVRSYEKDGLRNKFGVVFQNDIIFADSIYGNIDFERGLSYKAIRKSADDSGASEFIDRLEGGYEFKAAIHGANLSGGQKQRIMISRALAGDPKILILDDSSSALDYKTDAALRKAIREDYGDATTIMIAQRVSSVMSCNNILVLDDGRMVAYGTHDELLESCELYRKIFEHQMKK</sequence>
<dbReference type="OrthoDB" id="9762778at2"/>
<keyword evidence="6 12" id="KW-0067">ATP-binding</keyword>
<dbReference type="Proteomes" id="UP000184278">
    <property type="component" value="Unassembled WGS sequence"/>
</dbReference>
<keyword evidence="5" id="KW-0547">Nucleotide-binding</keyword>
<dbReference type="PROSITE" id="PS00211">
    <property type="entry name" value="ABC_TRANSPORTER_1"/>
    <property type="match status" value="1"/>
</dbReference>
<comment type="subcellular location">
    <subcellularLocation>
        <location evidence="1">Cell membrane</location>
        <topology evidence="1">Multi-pass membrane protein</topology>
    </subcellularLocation>
</comment>
<feature type="transmembrane region" description="Helical" evidence="9">
    <location>
        <begin position="133"/>
        <end position="149"/>
    </location>
</feature>
<dbReference type="PANTHER" id="PTHR24221:SF276">
    <property type="entry name" value="ABC TRANSPORTER, ATP-BINDING_PERMEASE PROTEIN"/>
    <property type="match status" value="1"/>
</dbReference>
<proteinExistence type="predicted"/>
<dbReference type="PROSITE" id="PS50893">
    <property type="entry name" value="ABC_TRANSPORTER_2"/>
    <property type="match status" value="1"/>
</dbReference>
<evidence type="ECO:0000256" key="7">
    <source>
        <dbReference type="ARBA" id="ARBA00022989"/>
    </source>
</evidence>
<feature type="transmembrane region" description="Helical" evidence="9">
    <location>
        <begin position="52"/>
        <end position="69"/>
    </location>
</feature>
<evidence type="ECO:0000256" key="6">
    <source>
        <dbReference type="ARBA" id="ARBA00022840"/>
    </source>
</evidence>
<feature type="transmembrane region" description="Helical" evidence="9">
    <location>
        <begin position="242"/>
        <end position="260"/>
    </location>
</feature>
<keyword evidence="7 9" id="KW-1133">Transmembrane helix</keyword>
<evidence type="ECO:0000313" key="12">
    <source>
        <dbReference type="EMBL" id="SHH14286.1"/>
    </source>
</evidence>
<keyword evidence="2" id="KW-0813">Transport</keyword>
<accession>A0A1M5QK45</accession>
<dbReference type="FunFam" id="3.40.50.300:FF:000854">
    <property type="entry name" value="Multidrug ABC transporter ATP-binding protein"/>
    <property type="match status" value="1"/>
</dbReference>
<dbReference type="Gene3D" id="1.20.1560.10">
    <property type="entry name" value="ABC transporter type 1, transmembrane domain"/>
    <property type="match status" value="1"/>
</dbReference>
<name>A0A1M5QK45_BUTFI</name>
<evidence type="ECO:0000259" key="10">
    <source>
        <dbReference type="PROSITE" id="PS50893"/>
    </source>
</evidence>
<dbReference type="AlphaFoldDB" id="A0A1M5QK45"/>
<dbReference type="SUPFAM" id="SSF52540">
    <property type="entry name" value="P-loop containing nucleoside triphosphate hydrolases"/>
    <property type="match status" value="1"/>
</dbReference>
<evidence type="ECO:0000259" key="11">
    <source>
        <dbReference type="PROSITE" id="PS50929"/>
    </source>
</evidence>
<dbReference type="InterPro" id="IPR017871">
    <property type="entry name" value="ABC_transporter-like_CS"/>
</dbReference>
<dbReference type="Gene3D" id="3.40.50.300">
    <property type="entry name" value="P-loop containing nucleotide triphosphate hydrolases"/>
    <property type="match status" value="1"/>
</dbReference>
<dbReference type="GO" id="GO:0005524">
    <property type="term" value="F:ATP binding"/>
    <property type="evidence" value="ECO:0007669"/>
    <property type="project" value="UniProtKB-KW"/>
</dbReference>
<dbReference type="Pfam" id="PF00664">
    <property type="entry name" value="ABC_membrane"/>
    <property type="match status" value="1"/>
</dbReference>
<dbReference type="InterPro" id="IPR011527">
    <property type="entry name" value="ABC1_TM_dom"/>
</dbReference>
<evidence type="ECO:0000256" key="4">
    <source>
        <dbReference type="ARBA" id="ARBA00022692"/>
    </source>
</evidence>
<keyword evidence="4 9" id="KW-0812">Transmembrane</keyword>
<evidence type="ECO:0000256" key="3">
    <source>
        <dbReference type="ARBA" id="ARBA00022475"/>
    </source>
</evidence>
<dbReference type="PROSITE" id="PS50929">
    <property type="entry name" value="ABC_TM1F"/>
    <property type="match status" value="1"/>
</dbReference>
<dbReference type="InterPro" id="IPR039421">
    <property type="entry name" value="Type_1_exporter"/>
</dbReference>
<dbReference type="GeneID" id="89508910"/>
<organism evidence="12 13">
    <name type="scientific">Butyrivibrio fibrisolvens DSM 3071</name>
    <dbReference type="NCBI Taxonomy" id="1121131"/>
    <lineage>
        <taxon>Bacteria</taxon>
        <taxon>Bacillati</taxon>
        <taxon>Bacillota</taxon>
        <taxon>Clostridia</taxon>
        <taxon>Lachnospirales</taxon>
        <taxon>Lachnospiraceae</taxon>
        <taxon>Butyrivibrio</taxon>
    </lineage>
</organism>
<dbReference type="InterPro" id="IPR036640">
    <property type="entry name" value="ABC1_TM_sf"/>
</dbReference>
<evidence type="ECO:0000256" key="1">
    <source>
        <dbReference type="ARBA" id="ARBA00004651"/>
    </source>
</evidence>
<dbReference type="SMART" id="SM00382">
    <property type="entry name" value="AAA"/>
    <property type="match status" value="1"/>
</dbReference>
<dbReference type="CDD" id="cd18548">
    <property type="entry name" value="ABC_6TM_Tm287_like"/>
    <property type="match status" value="1"/>
</dbReference>
<dbReference type="RefSeq" id="WP_073384974.1">
    <property type="nucleotide sequence ID" value="NZ_FQXK01000003.1"/>
</dbReference>
<feature type="transmembrane region" description="Helical" evidence="9">
    <location>
        <begin position="155"/>
        <end position="173"/>
    </location>
</feature>
<keyword evidence="13" id="KW-1185">Reference proteome</keyword>
<keyword evidence="3" id="KW-1003">Cell membrane</keyword>
<evidence type="ECO:0000256" key="5">
    <source>
        <dbReference type="ARBA" id="ARBA00022741"/>
    </source>
</evidence>
<evidence type="ECO:0000256" key="2">
    <source>
        <dbReference type="ARBA" id="ARBA00022448"/>
    </source>
</evidence>
<dbReference type="SUPFAM" id="SSF90123">
    <property type="entry name" value="ABC transporter transmembrane region"/>
    <property type="match status" value="1"/>
</dbReference>
<dbReference type="GO" id="GO:0016887">
    <property type="term" value="F:ATP hydrolysis activity"/>
    <property type="evidence" value="ECO:0007669"/>
    <property type="project" value="InterPro"/>
</dbReference>
<feature type="transmembrane region" description="Helical" evidence="9">
    <location>
        <begin position="266"/>
        <end position="289"/>
    </location>
</feature>
<evidence type="ECO:0000256" key="8">
    <source>
        <dbReference type="ARBA" id="ARBA00023136"/>
    </source>
</evidence>
<evidence type="ECO:0000313" key="13">
    <source>
        <dbReference type="Proteomes" id="UP000184278"/>
    </source>
</evidence>
<dbReference type="PANTHER" id="PTHR24221">
    <property type="entry name" value="ATP-BINDING CASSETTE SUB-FAMILY B"/>
    <property type="match status" value="1"/>
</dbReference>
<dbReference type="EMBL" id="FQXK01000003">
    <property type="protein sequence ID" value="SHH14286.1"/>
    <property type="molecule type" value="Genomic_DNA"/>
</dbReference>
<dbReference type="InterPro" id="IPR027417">
    <property type="entry name" value="P-loop_NTPase"/>
</dbReference>
<dbReference type="GO" id="GO:0140359">
    <property type="term" value="F:ABC-type transporter activity"/>
    <property type="evidence" value="ECO:0007669"/>
    <property type="project" value="InterPro"/>
</dbReference>
<dbReference type="InterPro" id="IPR003439">
    <property type="entry name" value="ABC_transporter-like_ATP-bd"/>
</dbReference>